<dbReference type="PATRIC" id="fig|626937.4.peg.2324"/>
<evidence type="ECO:0000256" key="2">
    <source>
        <dbReference type="ARBA" id="ARBA00005058"/>
    </source>
</evidence>
<dbReference type="EMBL" id="LSZW01000063">
    <property type="protein sequence ID" value="KXK65109.1"/>
    <property type="molecule type" value="Genomic_DNA"/>
</dbReference>
<dbReference type="EC" id="2.4.2.1" evidence="7"/>
<feature type="binding site" evidence="8">
    <location>
        <position position="28"/>
    </location>
    <ligand>
        <name>phosphate</name>
        <dbReference type="ChEBI" id="CHEBI:43474"/>
    </ligand>
</feature>
<dbReference type="NCBIfam" id="NF006054">
    <property type="entry name" value="PRK08202.1"/>
    <property type="match status" value="1"/>
</dbReference>
<dbReference type="PANTHER" id="PTHR11904:SF9">
    <property type="entry name" value="PURINE NUCLEOSIDE PHOSPHORYLASE-RELATED"/>
    <property type="match status" value="1"/>
</dbReference>
<dbReference type="InterPro" id="IPR000845">
    <property type="entry name" value="Nucleoside_phosphorylase_d"/>
</dbReference>
<dbReference type="STRING" id="626937.HMPREF3293_02367"/>
<dbReference type="GO" id="GO:0005737">
    <property type="term" value="C:cytoplasm"/>
    <property type="evidence" value="ECO:0007669"/>
    <property type="project" value="TreeGrafter"/>
</dbReference>
<dbReference type="SUPFAM" id="SSF53167">
    <property type="entry name" value="Purine and uridine phosphorylases"/>
    <property type="match status" value="1"/>
</dbReference>
<dbReference type="InterPro" id="IPR011270">
    <property type="entry name" value="Pur_Nuc_Pase_Ino/Guo-sp"/>
</dbReference>
<evidence type="ECO:0000313" key="11">
    <source>
        <dbReference type="Proteomes" id="UP000070366"/>
    </source>
</evidence>
<feature type="binding site" evidence="8">
    <location>
        <begin position="80"/>
        <end position="82"/>
    </location>
    <ligand>
        <name>phosphate</name>
        <dbReference type="ChEBI" id="CHEBI:43474"/>
    </ligand>
</feature>
<evidence type="ECO:0000256" key="3">
    <source>
        <dbReference type="ARBA" id="ARBA00006751"/>
    </source>
</evidence>
<feature type="domain" description="Nucleoside phosphorylase" evidence="9">
    <location>
        <begin position="22"/>
        <end position="268"/>
    </location>
</feature>
<evidence type="ECO:0000256" key="4">
    <source>
        <dbReference type="ARBA" id="ARBA00022676"/>
    </source>
</evidence>
<comment type="similarity">
    <text evidence="3 7">Belongs to the PNP/MTAP phosphorylase family.</text>
</comment>
<feature type="binding site" evidence="8">
    <location>
        <position position="112"/>
    </location>
    <ligand>
        <name>phosphate</name>
        <dbReference type="ChEBI" id="CHEBI:43474"/>
    </ligand>
</feature>
<dbReference type="InterPro" id="IPR011268">
    <property type="entry name" value="Purine_phosphorylase"/>
</dbReference>
<dbReference type="CDD" id="cd09009">
    <property type="entry name" value="PNP-EcPNPII_like"/>
    <property type="match status" value="1"/>
</dbReference>
<evidence type="ECO:0000256" key="7">
    <source>
        <dbReference type="PIRNR" id="PIRNR000477"/>
    </source>
</evidence>
<feature type="binding site" evidence="8">
    <location>
        <position position="234"/>
    </location>
    <ligand>
        <name>a purine D-ribonucleoside</name>
        <dbReference type="ChEBI" id="CHEBI:142355"/>
    </ligand>
</feature>
<feature type="binding site" evidence="8">
    <location>
        <position position="211"/>
    </location>
    <ligand>
        <name>phosphate</name>
        <dbReference type="ChEBI" id="CHEBI:43474"/>
    </ligand>
</feature>
<dbReference type="OrthoDB" id="1523230at2"/>
<dbReference type="KEGG" id="cmiu:B1H56_03505"/>
<comment type="caution">
    <text evidence="10">The sequence shown here is derived from an EMBL/GenBank/DDBJ whole genome shotgun (WGS) entry which is preliminary data.</text>
</comment>
<sequence length="271" mass="29005">MKERLTIAKNYIESKTNFRPEAVIVLGSGLGDYGNTVEDIVIEFPYAEIPGFPVSTAPGHAGKLTFGCKEGKKVALLSGRFHCYEGYRAAETVVPLRTMLMLGAKYVILTNAAGGINKEFSAGDLMVITDHINFSAHNALTGPNIDELGPRFPDMSFAYSKRLNKIIDEVARQEGIALRHGVYGYMVGPSYETPAEIRALRVLGADAVGMSTVHEVVAASHAGAETVAVSCISNLAAGVAKHALTMEEVLEAGKKVASRMCALVDGFLQKL</sequence>
<evidence type="ECO:0000259" key="9">
    <source>
        <dbReference type="Pfam" id="PF01048"/>
    </source>
</evidence>
<feature type="binding site" evidence="8">
    <location>
        <position position="60"/>
    </location>
    <ligand>
        <name>phosphate</name>
        <dbReference type="ChEBI" id="CHEBI:43474"/>
    </ligand>
</feature>
<proteinExistence type="inferred from homology"/>
<protein>
    <recommendedName>
        <fullName evidence="7">Purine nucleoside phosphorylase</fullName>
        <ecNumber evidence="7">2.4.2.1</ecNumber>
    </recommendedName>
    <alternativeName>
        <fullName evidence="7">Inosine-guanosine phosphorylase</fullName>
    </alternativeName>
</protein>
<dbReference type="NCBIfam" id="TIGR01700">
    <property type="entry name" value="PNPH"/>
    <property type="match status" value="1"/>
</dbReference>
<feature type="binding site" evidence="8">
    <location>
        <position position="192"/>
    </location>
    <ligand>
        <name>a purine D-ribonucleoside</name>
        <dbReference type="ChEBI" id="CHEBI:142355"/>
    </ligand>
</feature>
<dbReference type="InterPro" id="IPR035994">
    <property type="entry name" value="Nucleoside_phosphorylase_sf"/>
</dbReference>
<comment type="catalytic activity">
    <reaction evidence="6">
        <text>a purine 2'-deoxy-D-ribonucleoside + phosphate = a purine nucleobase + 2-deoxy-alpha-D-ribose 1-phosphate</text>
        <dbReference type="Rhea" id="RHEA:36431"/>
        <dbReference type="ChEBI" id="CHEBI:26386"/>
        <dbReference type="ChEBI" id="CHEBI:43474"/>
        <dbReference type="ChEBI" id="CHEBI:57259"/>
        <dbReference type="ChEBI" id="CHEBI:142361"/>
        <dbReference type="EC" id="2.4.2.1"/>
    </reaction>
</comment>
<evidence type="ECO:0000256" key="1">
    <source>
        <dbReference type="ARBA" id="ARBA00002678"/>
    </source>
</evidence>
<keyword evidence="5 7" id="KW-0808">Transferase</keyword>
<dbReference type="NCBIfam" id="TIGR01697">
    <property type="entry name" value="PNPH-PUNA-XAPA"/>
    <property type="match status" value="1"/>
</dbReference>
<dbReference type="AlphaFoldDB" id="A0A136Q376"/>
<dbReference type="GO" id="GO:0004731">
    <property type="term" value="F:purine-nucleoside phosphorylase activity"/>
    <property type="evidence" value="ECO:0007669"/>
    <property type="project" value="UniProtKB-EC"/>
</dbReference>
<accession>A0A136Q376</accession>
<keyword evidence="4 7" id="KW-0328">Glycosyltransferase</keyword>
<dbReference type="RefSeq" id="WP_066518927.1">
    <property type="nucleotide sequence ID" value="NZ_CABMOF010000001.1"/>
</dbReference>
<dbReference type="Proteomes" id="UP000070366">
    <property type="component" value="Unassembled WGS sequence"/>
</dbReference>
<evidence type="ECO:0000256" key="8">
    <source>
        <dbReference type="PIRSR" id="PIRSR000477-2"/>
    </source>
</evidence>
<evidence type="ECO:0000256" key="5">
    <source>
        <dbReference type="ARBA" id="ARBA00022679"/>
    </source>
</evidence>
<dbReference type="PANTHER" id="PTHR11904">
    <property type="entry name" value="METHYLTHIOADENOSINE/PURINE NUCLEOSIDE PHOSPHORYLASE"/>
    <property type="match status" value="1"/>
</dbReference>
<gene>
    <name evidence="10" type="ORF">HMPREF3293_02367</name>
</gene>
<comment type="function">
    <text evidence="1">The purine nucleoside phosphorylases catalyze the phosphorolytic breakdown of the N-glycosidic bond in the beta-(deoxy)ribonucleoside molecules, with the formation of the corresponding free purine bases and pentose-1-phosphate. Cleaves guanosine, inosine, 2'-deoxyguanosine and 2'-deoxyinosine.</text>
</comment>
<keyword evidence="11" id="KW-1185">Reference proteome</keyword>
<evidence type="ECO:0000313" key="10">
    <source>
        <dbReference type="EMBL" id="KXK65109.1"/>
    </source>
</evidence>
<dbReference type="Pfam" id="PF01048">
    <property type="entry name" value="PNP_UDP_1"/>
    <property type="match status" value="1"/>
</dbReference>
<dbReference type="GO" id="GO:0009116">
    <property type="term" value="P:nucleoside metabolic process"/>
    <property type="evidence" value="ECO:0007669"/>
    <property type="project" value="InterPro"/>
</dbReference>
<name>A0A136Q376_9FIRM</name>
<dbReference type="PIRSF" id="PIRSF000477">
    <property type="entry name" value="PurNPase"/>
    <property type="match status" value="1"/>
</dbReference>
<evidence type="ECO:0000256" key="6">
    <source>
        <dbReference type="ARBA" id="ARBA00048556"/>
    </source>
</evidence>
<comment type="pathway">
    <text evidence="2 7">Purine metabolism; purine nucleoside salvage.</text>
</comment>
<dbReference type="UniPathway" id="UPA00606"/>
<dbReference type="Gene3D" id="3.40.50.1580">
    <property type="entry name" value="Nucleoside phosphorylase domain"/>
    <property type="match status" value="1"/>
</dbReference>
<reference evidence="10 11" key="1">
    <citation type="submission" date="2016-02" db="EMBL/GenBank/DDBJ databases">
        <authorList>
            <person name="Wen L."/>
            <person name="He K."/>
            <person name="Yang H."/>
        </authorList>
    </citation>
    <scope>NUCLEOTIDE SEQUENCE [LARGE SCALE GENOMIC DNA]</scope>
    <source>
        <strain evidence="10 11">DSM 22607</strain>
    </source>
</reference>
<organism evidence="10 11">
    <name type="scientific">Christensenella minuta</name>
    <dbReference type="NCBI Taxonomy" id="626937"/>
    <lineage>
        <taxon>Bacteria</taxon>
        <taxon>Bacillati</taxon>
        <taxon>Bacillota</taxon>
        <taxon>Clostridia</taxon>
        <taxon>Christensenellales</taxon>
        <taxon>Christensenellaceae</taxon>
        <taxon>Christensenella</taxon>
    </lineage>
</organism>